<protein>
    <submittedName>
        <fullName evidence="5">ZP domain-containing protein</fullName>
    </submittedName>
</protein>
<evidence type="ECO:0000313" key="5">
    <source>
        <dbReference type="WBParaSite" id="NBR_0001623001-mRNA-1"/>
    </source>
</evidence>
<proteinExistence type="predicted"/>
<evidence type="ECO:0000313" key="3">
    <source>
        <dbReference type="EMBL" id="VDL79826.1"/>
    </source>
</evidence>
<feature type="transmembrane region" description="Helical" evidence="2">
    <location>
        <begin position="186"/>
        <end position="209"/>
    </location>
</feature>
<reference evidence="3 4" key="2">
    <citation type="submission" date="2018-11" db="EMBL/GenBank/DDBJ databases">
        <authorList>
            <consortium name="Pathogen Informatics"/>
        </authorList>
    </citation>
    <scope>NUCLEOTIDE SEQUENCE [LARGE SCALE GENOMIC DNA]</scope>
</reference>
<gene>
    <name evidence="3" type="ORF">NBR_LOCUS16231</name>
</gene>
<sequence length="222" mass="24942">MRRDETAVSIIDGEKRPINQSYVQQQWTRNGDRLMCHDSDSSKTPTCSYTVRKWMNGPLVGTVALGQVVFHQWSCEDEKSLVGQNVSVFGIAQTSLIYFECDLILLPRSADGQCEVPECAETTNRTRRSFEADDDVSLEVQSQRIEVSELGAILDGDSEVMESIELTCQEKANHTSSQICVAFNPFIIFLAGMISMVMFAAFVAVIISLQRYRHYTMSQTNC</sequence>
<dbReference type="OMA" id="VELTCHE"/>
<evidence type="ECO:0000256" key="2">
    <source>
        <dbReference type="SAM" id="Phobius"/>
    </source>
</evidence>
<accession>A0A158R2K9</accession>
<keyword evidence="2" id="KW-1133">Transmembrane helix</keyword>
<keyword evidence="4" id="KW-1185">Reference proteome</keyword>
<name>A0A158R2K9_NIPBR</name>
<dbReference type="PANTHER" id="PTHR22907:SF17">
    <property type="entry name" value="ZP DOMAIN-CONTAINING PROTEIN"/>
    <property type="match status" value="1"/>
</dbReference>
<dbReference type="PANTHER" id="PTHR22907">
    <property type="entry name" value="GH04558P"/>
    <property type="match status" value="1"/>
</dbReference>
<dbReference type="Proteomes" id="UP000271162">
    <property type="component" value="Unassembled WGS sequence"/>
</dbReference>
<dbReference type="AlphaFoldDB" id="A0A158R2K9"/>
<dbReference type="InterPro" id="IPR051962">
    <property type="entry name" value="Cuticlin"/>
</dbReference>
<dbReference type="EMBL" id="UYSL01022101">
    <property type="protein sequence ID" value="VDL79826.1"/>
    <property type="molecule type" value="Genomic_DNA"/>
</dbReference>
<dbReference type="WBParaSite" id="NBR_0001623001-mRNA-1">
    <property type="protein sequence ID" value="NBR_0001623001-mRNA-1"/>
    <property type="gene ID" value="NBR_0001623001"/>
</dbReference>
<evidence type="ECO:0000313" key="4">
    <source>
        <dbReference type="Proteomes" id="UP000271162"/>
    </source>
</evidence>
<keyword evidence="1" id="KW-0732">Signal</keyword>
<evidence type="ECO:0000256" key="1">
    <source>
        <dbReference type="ARBA" id="ARBA00022729"/>
    </source>
</evidence>
<keyword evidence="2" id="KW-0812">Transmembrane</keyword>
<organism evidence="5">
    <name type="scientific">Nippostrongylus brasiliensis</name>
    <name type="common">Rat hookworm</name>
    <dbReference type="NCBI Taxonomy" id="27835"/>
    <lineage>
        <taxon>Eukaryota</taxon>
        <taxon>Metazoa</taxon>
        <taxon>Ecdysozoa</taxon>
        <taxon>Nematoda</taxon>
        <taxon>Chromadorea</taxon>
        <taxon>Rhabditida</taxon>
        <taxon>Rhabditina</taxon>
        <taxon>Rhabditomorpha</taxon>
        <taxon>Strongyloidea</taxon>
        <taxon>Heligmosomidae</taxon>
        <taxon>Nippostrongylus</taxon>
    </lineage>
</organism>
<reference evidence="5" key="1">
    <citation type="submission" date="2016-04" db="UniProtKB">
        <authorList>
            <consortium name="WormBaseParasite"/>
        </authorList>
    </citation>
    <scope>IDENTIFICATION</scope>
</reference>
<keyword evidence="2" id="KW-0472">Membrane</keyword>